<dbReference type="Proteomes" id="UP001430149">
    <property type="component" value="Unassembled WGS sequence"/>
</dbReference>
<feature type="transmembrane region" description="Helical" evidence="6">
    <location>
        <begin position="362"/>
        <end position="383"/>
    </location>
</feature>
<feature type="transmembrane region" description="Helical" evidence="6">
    <location>
        <begin position="272"/>
        <end position="291"/>
    </location>
</feature>
<keyword evidence="9" id="KW-1185">Reference proteome</keyword>
<name>A0ABS2K2Q4_9GAMM</name>
<dbReference type="PANTHER" id="PTHR43124:SF3">
    <property type="entry name" value="CHLORAMPHENICOL EFFLUX PUMP RV0191"/>
    <property type="match status" value="1"/>
</dbReference>
<dbReference type="EMBL" id="JADIKE010000034">
    <property type="protein sequence ID" value="MBM7125505.1"/>
    <property type="molecule type" value="Genomic_DNA"/>
</dbReference>
<dbReference type="PROSITE" id="PS50850">
    <property type="entry name" value="MFS"/>
    <property type="match status" value="1"/>
</dbReference>
<feature type="transmembrane region" description="Helical" evidence="6">
    <location>
        <begin position="155"/>
        <end position="176"/>
    </location>
</feature>
<evidence type="ECO:0000256" key="2">
    <source>
        <dbReference type="ARBA" id="ARBA00022475"/>
    </source>
</evidence>
<dbReference type="Gene3D" id="1.20.1720.10">
    <property type="entry name" value="Multidrug resistance protein D"/>
    <property type="match status" value="1"/>
</dbReference>
<keyword evidence="5 6" id="KW-0472">Membrane</keyword>
<dbReference type="InterPro" id="IPR050189">
    <property type="entry name" value="MFS_Efflux_Transporters"/>
</dbReference>
<evidence type="ECO:0000256" key="3">
    <source>
        <dbReference type="ARBA" id="ARBA00022692"/>
    </source>
</evidence>
<feature type="domain" description="Major facilitator superfamily (MFS) profile" evidence="7">
    <location>
        <begin position="5"/>
        <end position="383"/>
    </location>
</feature>
<feature type="transmembrane region" description="Helical" evidence="6">
    <location>
        <begin position="242"/>
        <end position="260"/>
    </location>
</feature>
<dbReference type="InterPro" id="IPR036259">
    <property type="entry name" value="MFS_trans_sf"/>
</dbReference>
<evidence type="ECO:0000256" key="5">
    <source>
        <dbReference type="ARBA" id="ARBA00023136"/>
    </source>
</evidence>
<evidence type="ECO:0000259" key="7">
    <source>
        <dbReference type="PROSITE" id="PS50850"/>
    </source>
</evidence>
<feature type="transmembrane region" description="Helical" evidence="6">
    <location>
        <begin position="197"/>
        <end position="222"/>
    </location>
</feature>
<evidence type="ECO:0000313" key="9">
    <source>
        <dbReference type="Proteomes" id="UP001430149"/>
    </source>
</evidence>
<dbReference type="SUPFAM" id="SSF103473">
    <property type="entry name" value="MFS general substrate transporter"/>
    <property type="match status" value="1"/>
</dbReference>
<feature type="transmembrane region" description="Helical" evidence="6">
    <location>
        <begin position="297"/>
        <end position="316"/>
    </location>
</feature>
<dbReference type="Pfam" id="PF07690">
    <property type="entry name" value="MFS_1"/>
    <property type="match status" value="1"/>
</dbReference>
<dbReference type="InterPro" id="IPR020846">
    <property type="entry name" value="MFS_dom"/>
</dbReference>
<keyword evidence="2" id="KW-1003">Cell membrane</keyword>
<reference evidence="8" key="1">
    <citation type="submission" date="2020-10" db="EMBL/GenBank/DDBJ databases">
        <title>Phylogeny of dyella-like bacteria.</title>
        <authorList>
            <person name="Fu J."/>
        </authorList>
    </citation>
    <scope>NUCLEOTIDE SEQUENCE</scope>
    <source>
        <strain evidence="8">DHOC52</strain>
    </source>
</reference>
<accession>A0ABS2K2Q4</accession>
<evidence type="ECO:0000313" key="8">
    <source>
        <dbReference type="EMBL" id="MBM7125505.1"/>
    </source>
</evidence>
<comment type="subcellular location">
    <subcellularLocation>
        <location evidence="1">Cell membrane</location>
        <topology evidence="1">Multi-pass membrane protein</topology>
    </subcellularLocation>
</comment>
<comment type="caution">
    <text evidence="8">The sequence shown here is derived from an EMBL/GenBank/DDBJ whole genome shotgun (WGS) entry which is preliminary data.</text>
</comment>
<evidence type="ECO:0000256" key="4">
    <source>
        <dbReference type="ARBA" id="ARBA00022989"/>
    </source>
</evidence>
<feature type="transmembrane region" description="Helical" evidence="6">
    <location>
        <begin position="336"/>
        <end position="356"/>
    </location>
</feature>
<feature type="transmembrane region" description="Helical" evidence="6">
    <location>
        <begin position="128"/>
        <end position="149"/>
    </location>
</feature>
<evidence type="ECO:0000256" key="1">
    <source>
        <dbReference type="ARBA" id="ARBA00004651"/>
    </source>
</evidence>
<proteinExistence type="predicted"/>
<evidence type="ECO:0000256" key="6">
    <source>
        <dbReference type="SAM" id="Phobius"/>
    </source>
</evidence>
<protein>
    <submittedName>
        <fullName evidence="8">MFS transporter</fullName>
    </submittedName>
</protein>
<organism evidence="8 9">
    <name type="scientific">Dyella flava</name>
    <dbReference type="NCBI Taxonomy" id="1920170"/>
    <lineage>
        <taxon>Bacteria</taxon>
        <taxon>Pseudomonadati</taxon>
        <taxon>Pseudomonadota</taxon>
        <taxon>Gammaproteobacteria</taxon>
        <taxon>Lysobacterales</taxon>
        <taxon>Rhodanobacteraceae</taxon>
        <taxon>Dyella</taxon>
    </lineage>
</organism>
<keyword evidence="4 6" id="KW-1133">Transmembrane helix</keyword>
<feature type="transmembrane region" description="Helical" evidence="6">
    <location>
        <begin position="40"/>
        <end position="62"/>
    </location>
</feature>
<dbReference type="InterPro" id="IPR011701">
    <property type="entry name" value="MFS"/>
</dbReference>
<feature type="transmembrane region" description="Helical" evidence="6">
    <location>
        <begin position="71"/>
        <end position="90"/>
    </location>
</feature>
<dbReference type="RefSeq" id="WP_284385105.1">
    <property type="nucleotide sequence ID" value="NZ_BSNR01000015.1"/>
</dbReference>
<sequence length="389" mass="42644">MKAAAVVTLLALVFLFQGTSDLYSASMPEMAEYFGKGSFSIQLTITLFLVFYGLGQFVWVYFSERYSRKTIFLINIVLFALSSLMASQATSLPVLYAARALQGIAISALNLNAKAMPLEIFSAKDVKIFFSYFALLWGAGGTLAPWMGAYVQQAFGWRMNFVALAVYAAVCLIFAATSLPDARGTRDVRLGTLARDFLVVLGNGGFVSGVVAQACTLSLFLAYNYFMSFYLQDKLHYGPVQFGYFSFCTGISFVAGCLLFRYYVARRDLNKLSLACGAVALALAIVLSLLSVLKPDAIHVITLLVSLIIFCSGVMASENIGITMLYFTDKASVASCLHTALHFVVASILMYVLGLFSSHSLLSFSGFYVALILLFVATNQYCYRRRLMT</sequence>
<gene>
    <name evidence="8" type="ORF">ISP19_08945</name>
</gene>
<dbReference type="PANTHER" id="PTHR43124">
    <property type="entry name" value="PURINE EFFLUX PUMP PBUE"/>
    <property type="match status" value="1"/>
</dbReference>
<feature type="transmembrane region" description="Helical" evidence="6">
    <location>
        <begin position="96"/>
        <end position="116"/>
    </location>
</feature>
<keyword evidence="3 6" id="KW-0812">Transmembrane</keyword>